<feature type="signal peptide" evidence="1">
    <location>
        <begin position="1"/>
        <end position="20"/>
    </location>
</feature>
<keyword evidence="3" id="KW-1185">Reference proteome</keyword>
<dbReference type="Proteomes" id="UP000610594">
    <property type="component" value="Unassembled WGS sequence"/>
</dbReference>
<comment type="caution">
    <text evidence="2">The sequence shown here is derived from an EMBL/GenBank/DDBJ whole genome shotgun (WGS) entry which is preliminary data.</text>
</comment>
<protein>
    <recommendedName>
        <fullName evidence="4">DUF3617 domain-containing protein</fullName>
    </recommendedName>
</protein>
<feature type="chain" id="PRO_5046521445" description="DUF3617 domain-containing protein" evidence="1">
    <location>
        <begin position="21"/>
        <end position="124"/>
    </location>
</feature>
<dbReference type="EMBL" id="WHJF01000001">
    <property type="protein sequence ID" value="NHZ60773.1"/>
    <property type="molecule type" value="Genomic_DNA"/>
</dbReference>
<dbReference type="RefSeq" id="WP_167235062.1">
    <property type="nucleotide sequence ID" value="NZ_WHJF01000001.1"/>
</dbReference>
<reference evidence="2 3" key="1">
    <citation type="submission" date="2019-10" db="EMBL/GenBank/DDBJ databases">
        <title>Taxonomy of Antarctic Massilia spp.: description of Massilia rubra sp. nov., Massilia aquatica sp. nov., Massilia mucilaginosa sp. nov., Massilia frigida sp. nov. isolated from streams, lakes and regoliths.</title>
        <authorList>
            <person name="Holochova P."/>
            <person name="Sedlacek I."/>
            <person name="Kralova S."/>
            <person name="Maslanova I."/>
            <person name="Busse H.-J."/>
            <person name="Stankova E."/>
            <person name="Vrbovska V."/>
            <person name="Kovarovic V."/>
            <person name="Bartak M."/>
            <person name="Svec P."/>
            <person name="Pantucek R."/>
        </authorList>
    </citation>
    <scope>NUCLEOTIDE SEQUENCE [LARGE SCALE GENOMIC DNA]</scope>
    <source>
        <strain evidence="2 3">CCM 8694</strain>
    </source>
</reference>
<accession>A0ABX0MDD8</accession>
<evidence type="ECO:0008006" key="4">
    <source>
        <dbReference type="Google" id="ProtNLM"/>
    </source>
</evidence>
<name>A0ABX0MDD8_9BURK</name>
<sequence length="124" mass="13299">MKNLLILLALAAGVPAQAGAGDKEPWAAPYKPLKGAYLIYGGSLGEQQAPTRTDRKVAISIEGTAAKELFDAMQPDEKRTCTDAAGYRERRKGKVSCTYEPDSGYNCYFGFDLRTGKSIGGSIC</sequence>
<organism evidence="2 3">
    <name type="scientific">Massilia genomosp. 1</name>
    <dbReference type="NCBI Taxonomy" id="2609280"/>
    <lineage>
        <taxon>Bacteria</taxon>
        <taxon>Pseudomonadati</taxon>
        <taxon>Pseudomonadota</taxon>
        <taxon>Betaproteobacteria</taxon>
        <taxon>Burkholderiales</taxon>
        <taxon>Oxalobacteraceae</taxon>
        <taxon>Telluria group</taxon>
        <taxon>Massilia</taxon>
    </lineage>
</organism>
<evidence type="ECO:0000313" key="2">
    <source>
        <dbReference type="EMBL" id="NHZ60773.1"/>
    </source>
</evidence>
<evidence type="ECO:0000256" key="1">
    <source>
        <dbReference type="SAM" id="SignalP"/>
    </source>
</evidence>
<evidence type="ECO:0000313" key="3">
    <source>
        <dbReference type="Proteomes" id="UP000610594"/>
    </source>
</evidence>
<keyword evidence="1" id="KW-0732">Signal</keyword>
<proteinExistence type="predicted"/>
<gene>
    <name evidence="2" type="ORF">F1735_00355</name>
</gene>